<reference evidence="2 3" key="1">
    <citation type="journal article" date="2006" name="Science">
        <title>Phytophthora genome sequences uncover evolutionary origins and mechanisms of pathogenesis.</title>
        <authorList>
            <person name="Tyler B.M."/>
            <person name="Tripathy S."/>
            <person name="Zhang X."/>
            <person name="Dehal P."/>
            <person name="Jiang R.H."/>
            <person name="Aerts A."/>
            <person name="Arredondo F.D."/>
            <person name="Baxter L."/>
            <person name="Bensasson D."/>
            <person name="Beynon J.L."/>
            <person name="Chapman J."/>
            <person name="Damasceno C.M."/>
            <person name="Dorrance A.E."/>
            <person name="Dou D."/>
            <person name="Dickerman A.W."/>
            <person name="Dubchak I.L."/>
            <person name="Garbelotto M."/>
            <person name="Gijzen M."/>
            <person name="Gordon S.G."/>
            <person name="Govers F."/>
            <person name="Grunwald N.J."/>
            <person name="Huang W."/>
            <person name="Ivors K.L."/>
            <person name="Jones R.W."/>
            <person name="Kamoun S."/>
            <person name="Krampis K."/>
            <person name="Lamour K.H."/>
            <person name="Lee M.K."/>
            <person name="McDonald W.H."/>
            <person name="Medina M."/>
            <person name="Meijer H.J."/>
            <person name="Nordberg E.K."/>
            <person name="Maclean D.J."/>
            <person name="Ospina-Giraldo M.D."/>
            <person name="Morris P.F."/>
            <person name="Phuntumart V."/>
            <person name="Putnam N.H."/>
            <person name="Rash S."/>
            <person name="Rose J.K."/>
            <person name="Sakihama Y."/>
            <person name="Salamov A.A."/>
            <person name="Savidor A."/>
            <person name="Scheuring C.F."/>
            <person name="Smith B.M."/>
            <person name="Sobral B.W."/>
            <person name="Terry A."/>
            <person name="Torto-Alalibo T.A."/>
            <person name="Win J."/>
            <person name="Xu Z."/>
            <person name="Zhang H."/>
            <person name="Grigoriev I.V."/>
            <person name="Rokhsar D.S."/>
            <person name="Boore J.L."/>
        </authorList>
    </citation>
    <scope>NUCLEOTIDE SEQUENCE [LARGE SCALE GENOMIC DNA]</scope>
    <source>
        <strain evidence="2 3">P6497</strain>
    </source>
</reference>
<dbReference type="SMR" id="G4ZVK4"/>
<accession>G4ZVK4</accession>
<evidence type="ECO:0000313" key="2">
    <source>
        <dbReference type="EMBL" id="EGZ12243.1"/>
    </source>
</evidence>
<dbReference type="InParanoid" id="G4ZVK4"/>
<dbReference type="Proteomes" id="UP000002640">
    <property type="component" value="Unassembled WGS sequence"/>
</dbReference>
<sequence>MEIVAVDRWLLQFAAVDEEESEAVAISCVEFLLSETKAYYQQRCLAREAVRAVSTRLRDNVLDTVFAAALGAEQALDSHRFEAESRPEAELKDRHAVRSVPSKSPEKPASTLQALMVRKSSSSPASRVGSSPEKLRSRAGGLPSRRRRKVDKVETEKPTAIYSPPVQTIETEFQDDEKPEIKEWREKCLKSLETSTKKSSLSKWVTVARAFAIPDSRVSMEVGVIAAPPANIAALAATPVRMKTNVDSFSSILDPKAEVEEP</sequence>
<feature type="region of interest" description="Disordered" evidence="1">
    <location>
        <begin position="81"/>
        <end position="156"/>
    </location>
</feature>
<organism evidence="2 3">
    <name type="scientific">Phytophthora sojae (strain P6497)</name>
    <name type="common">Soybean stem and root rot agent</name>
    <name type="synonym">Phytophthora megasperma f. sp. glycines</name>
    <dbReference type="NCBI Taxonomy" id="1094619"/>
    <lineage>
        <taxon>Eukaryota</taxon>
        <taxon>Sar</taxon>
        <taxon>Stramenopiles</taxon>
        <taxon>Oomycota</taxon>
        <taxon>Peronosporomycetes</taxon>
        <taxon>Peronosporales</taxon>
        <taxon>Peronosporaceae</taxon>
        <taxon>Phytophthora</taxon>
    </lineage>
</organism>
<evidence type="ECO:0000256" key="1">
    <source>
        <dbReference type="SAM" id="MobiDB-lite"/>
    </source>
</evidence>
<dbReference type="AlphaFoldDB" id="G4ZVK4"/>
<evidence type="ECO:0000313" key="3">
    <source>
        <dbReference type="Proteomes" id="UP000002640"/>
    </source>
</evidence>
<feature type="non-terminal residue" evidence="2">
    <location>
        <position position="262"/>
    </location>
</feature>
<proteinExistence type="predicted"/>
<feature type="compositionally biased region" description="Low complexity" evidence="1">
    <location>
        <begin position="120"/>
        <end position="131"/>
    </location>
</feature>
<dbReference type="GeneID" id="20653278"/>
<dbReference type="EMBL" id="JH159157">
    <property type="protein sequence ID" value="EGZ12243.1"/>
    <property type="molecule type" value="Genomic_DNA"/>
</dbReference>
<keyword evidence="3" id="KW-1185">Reference proteome</keyword>
<protein>
    <submittedName>
        <fullName evidence="2">Uncharacterized protein</fullName>
    </submittedName>
</protein>
<feature type="compositionally biased region" description="Basic and acidic residues" evidence="1">
    <location>
        <begin position="81"/>
        <end position="96"/>
    </location>
</feature>
<dbReference type="OMA" id="WANIARV"/>
<name>G4ZVK4_PHYSP</name>
<dbReference type="KEGG" id="psoj:PHYSODRAFT_461899"/>
<gene>
    <name evidence="2" type="ORF">PHYSODRAFT_461899</name>
</gene>
<dbReference type="RefSeq" id="XP_009532576.1">
    <property type="nucleotide sequence ID" value="XM_009534281.1"/>
</dbReference>